<keyword evidence="3" id="KW-1185">Reference proteome</keyword>
<name>A0AAN6XZK8_9PEZI</name>
<gene>
    <name evidence="2" type="ORF">QBC37DRAFT_485850</name>
</gene>
<sequence length="397" mass="43622">MLGSRKTSEETRRHLLATGYSSLDTPDAVIDHDGYQVWRAASCELSPMCNRYGVVHGPNHWLPPPRSGSRFKAFRENQTRMGRGSWADVELVIQMLQNKVGKIQDVALKERCDTPPLTPNVDRGPLSSLSGHKPLSVKTIHPPPIPTAGPTPPASPVAHVKSQPAYKYLITPYHVSPSSSLLSDGTPSYILYSPNWPTNPRSSTLSSVSSVPSILKPEAANSPRSSDVATEAPAEIIVGEEGLEARYSSSSLISSNGASLRPGPGSKWLETYHDWVSRSKRAYARQRRRESRRASHTLHCDSHGHHTPMNKKSSKGPFKDEGESTLWMVEGLLLSAWLCLQGDCAGVEYAPWGVTSDLQGNTERSVNREAEDEHMYTLEKNTVGCVIRHALDGLSWC</sequence>
<accession>A0AAN6XZK8</accession>
<protein>
    <submittedName>
        <fullName evidence="2">Uncharacterized protein</fullName>
    </submittedName>
</protein>
<evidence type="ECO:0000313" key="3">
    <source>
        <dbReference type="Proteomes" id="UP001301769"/>
    </source>
</evidence>
<evidence type="ECO:0000313" key="2">
    <source>
        <dbReference type="EMBL" id="KAK4209823.1"/>
    </source>
</evidence>
<feature type="region of interest" description="Disordered" evidence="1">
    <location>
        <begin position="286"/>
        <end position="319"/>
    </location>
</feature>
<reference evidence="2" key="2">
    <citation type="submission" date="2023-05" db="EMBL/GenBank/DDBJ databases">
        <authorList>
            <consortium name="Lawrence Berkeley National Laboratory"/>
            <person name="Steindorff A."/>
            <person name="Hensen N."/>
            <person name="Bonometti L."/>
            <person name="Westerberg I."/>
            <person name="Brannstrom I.O."/>
            <person name="Guillou S."/>
            <person name="Cros-Aarteil S."/>
            <person name="Calhoun S."/>
            <person name="Haridas S."/>
            <person name="Kuo A."/>
            <person name="Mondo S."/>
            <person name="Pangilinan J."/>
            <person name="Riley R."/>
            <person name="Labutti K."/>
            <person name="Andreopoulos B."/>
            <person name="Lipzen A."/>
            <person name="Chen C."/>
            <person name="Yanf M."/>
            <person name="Daum C."/>
            <person name="Ng V."/>
            <person name="Clum A."/>
            <person name="Ohm R."/>
            <person name="Martin F."/>
            <person name="Silar P."/>
            <person name="Natvig D."/>
            <person name="Lalanne C."/>
            <person name="Gautier V."/>
            <person name="Ament-Velasquez S.L."/>
            <person name="Kruys A."/>
            <person name="Hutchinson M.I."/>
            <person name="Powell A.J."/>
            <person name="Barry K."/>
            <person name="Miller A.N."/>
            <person name="Grigoriev I.V."/>
            <person name="Debuchy R."/>
            <person name="Gladieux P."/>
            <person name="Thoren M.H."/>
            <person name="Johannesson H."/>
        </authorList>
    </citation>
    <scope>NUCLEOTIDE SEQUENCE</scope>
    <source>
        <strain evidence="2">PSN293</strain>
    </source>
</reference>
<dbReference type="Proteomes" id="UP001301769">
    <property type="component" value="Unassembled WGS sequence"/>
</dbReference>
<proteinExistence type="predicted"/>
<comment type="caution">
    <text evidence="2">The sequence shown here is derived from an EMBL/GenBank/DDBJ whole genome shotgun (WGS) entry which is preliminary data.</text>
</comment>
<feature type="compositionally biased region" description="Basic residues" evidence="1">
    <location>
        <begin position="286"/>
        <end position="296"/>
    </location>
</feature>
<feature type="compositionally biased region" description="Basic residues" evidence="1">
    <location>
        <begin position="305"/>
        <end position="314"/>
    </location>
</feature>
<dbReference type="AlphaFoldDB" id="A0AAN6XZK8"/>
<dbReference type="EMBL" id="MU858193">
    <property type="protein sequence ID" value="KAK4209823.1"/>
    <property type="molecule type" value="Genomic_DNA"/>
</dbReference>
<reference evidence="2" key="1">
    <citation type="journal article" date="2023" name="Mol. Phylogenet. Evol.">
        <title>Genome-scale phylogeny and comparative genomics of the fungal order Sordariales.</title>
        <authorList>
            <person name="Hensen N."/>
            <person name="Bonometti L."/>
            <person name="Westerberg I."/>
            <person name="Brannstrom I.O."/>
            <person name="Guillou S."/>
            <person name="Cros-Aarteil S."/>
            <person name="Calhoun S."/>
            <person name="Haridas S."/>
            <person name="Kuo A."/>
            <person name="Mondo S."/>
            <person name="Pangilinan J."/>
            <person name="Riley R."/>
            <person name="LaButti K."/>
            <person name="Andreopoulos B."/>
            <person name="Lipzen A."/>
            <person name="Chen C."/>
            <person name="Yan M."/>
            <person name="Daum C."/>
            <person name="Ng V."/>
            <person name="Clum A."/>
            <person name="Steindorff A."/>
            <person name="Ohm R.A."/>
            <person name="Martin F."/>
            <person name="Silar P."/>
            <person name="Natvig D.O."/>
            <person name="Lalanne C."/>
            <person name="Gautier V."/>
            <person name="Ament-Velasquez S.L."/>
            <person name="Kruys A."/>
            <person name="Hutchinson M.I."/>
            <person name="Powell A.J."/>
            <person name="Barry K."/>
            <person name="Miller A.N."/>
            <person name="Grigoriev I.V."/>
            <person name="Debuchy R."/>
            <person name="Gladieux P."/>
            <person name="Hiltunen Thoren M."/>
            <person name="Johannesson H."/>
        </authorList>
    </citation>
    <scope>NUCLEOTIDE SEQUENCE</scope>
    <source>
        <strain evidence="2">PSN293</strain>
    </source>
</reference>
<organism evidence="2 3">
    <name type="scientific">Rhypophila decipiens</name>
    <dbReference type="NCBI Taxonomy" id="261697"/>
    <lineage>
        <taxon>Eukaryota</taxon>
        <taxon>Fungi</taxon>
        <taxon>Dikarya</taxon>
        <taxon>Ascomycota</taxon>
        <taxon>Pezizomycotina</taxon>
        <taxon>Sordariomycetes</taxon>
        <taxon>Sordariomycetidae</taxon>
        <taxon>Sordariales</taxon>
        <taxon>Naviculisporaceae</taxon>
        <taxon>Rhypophila</taxon>
    </lineage>
</organism>
<evidence type="ECO:0000256" key="1">
    <source>
        <dbReference type="SAM" id="MobiDB-lite"/>
    </source>
</evidence>